<evidence type="ECO:0000256" key="1">
    <source>
        <dbReference type="SAM" id="Phobius"/>
    </source>
</evidence>
<dbReference type="EMBL" id="MGFM01000004">
    <property type="protein sequence ID" value="OGM06083.1"/>
    <property type="molecule type" value="Genomic_DNA"/>
</dbReference>
<feature type="transmembrane region" description="Helical" evidence="1">
    <location>
        <begin position="70"/>
        <end position="96"/>
    </location>
</feature>
<gene>
    <name evidence="2" type="ORF">A2125_00525</name>
</gene>
<feature type="transmembrane region" description="Helical" evidence="1">
    <location>
        <begin position="117"/>
        <end position="137"/>
    </location>
</feature>
<reference evidence="2 3" key="1">
    <citation type="journal article" date="2016" name="Nat. Commun.">
        <title>Thousands of microbial genomes shed light on interconnected biogeochemical processes in an aquifer system.</title>
        <authorList>
            <person name="Anantharaman K."/>
            <person name="Brown C.T."/>
            <person name="Hug L.A."/>
            <person name="Sharon I."/>
            <person name="Castelle C.J."/>
            <person name="Probst A.J."/>
            <person name="Thomas B.C."/>
            <person name="Singh A."/>
            <person name="Wilkins M.J."/>
            <person name="Karaoz U."/>
            <person name="Brodie E.L."/>
            <person name="Williams K.H."/>
            <person name="Hubbard S.S."/>
            <person name="Banfield J.F."/>
        </authorList>
    </citation>
    <scope>NUCLEOTIDE SEQUENCE [LARGE SCALE GENOMIC DNA]</scope>
</reference>
<proteinExistence type="predicted"/>
<evidence type="ECO:0000313" key="2">
    <source>
        <dbReference type="EMBL" id="OGM06083.1"/>
    </source>
</evidence>
<evidence type="ECO:0000313" key="3">
    <source>
        <dbReference type="Proteomes" id="UP000178812"/>
    </source>
</evidence>
<evidence type="ECO:0008006" key="4">
    <source>
        <dbReference type="Google" id="ProtNLM"/>
    </source>
</evidence>
<accession>A0A1F7WTF9</accession>
<feature type="transmembrane region" description="Helical" evidence="1">
    <location>
        <begin position="181"/>
        <end position="199"/>
    </location>
</feature>
<sequence>MEKKKLTPVTDWIKESLSIYFKKDNFFYLAKFALLQLLLNGIFYAGSFLFVGKEFYTNPNALASDMPSFFLYFIPSTILMIIFGTWVYATTIHAVSQVVEGKFLGVKETFKLSAKRVLPFAATAVLVGIVTILGFVLLIIPGVIFIIWFYFSQYIAVVEKSGPIASMKRSKELVKGYFRPLLGRAVVLLVYSFAIQSVLAFVLNFFGSILVTLLYPYFYLLSYLLYNELKKIKKQKQLAKPAI</sequence>
<name>A0A1F7WTF9_9BACT</name>
<protein>
    <recommendedName>
        <fullName evidence="4">Glycerophosphoryl diester phosphodiesterase membrane domain-containing protein</fullName>
    </recommendedName>
</protein>
<feature type="transmembrane region" description="Helical" evidence="1">
    <location>
        <begin position="205"/>
        <end position="226"/>
    </location>
</feature>
<keyword evidence="1" id="KW-0812">Transmembrane</keyword>
<feature type="transmembrane region" description="Helical" evidence="1">
    <location>
        <begin position="26"/>
        <end position="50"/>
    </location>
</feature>
<comment type="caution">
    <text evidence="2">The sequence shown here is derived from an EMBL/GenBank/DDBJ whole genome shotgun (WGS) entry which is preliminary data.</text>
</comment>
<dbReference type="AlphaFoldDB" id="A0A1F7WTF9"/>
<keyword evidence="1" id="KW-0472">Membrane</keyword>
<organism evidence="2 3">
    <name type="scientific">Candidatus Woesebacteria bacterium GWB1_43_5</name>
    <dbReference type="NCBI Taxonomy" id="1802474"/>
    <lineage>
        <taxon>Bacteria</taxon>
        <taxon>Candidatus Woeseibacteriota</taxon>
    </lineage>
</organism>
<dbReference type="Proteomes" id="UP000178812">
    <property type="component" value="Unassembled WGS sequence"/>
</dbReference>
<keyword evidence="1" id="KW-1133">Transmembrane helix</keyword>
<feature type="transmembrane region" description="Helical" evidence="1">
    <location>
        <begin position="143"/>
        <end position="160"/>
    </location>
</feature>